<accession>A0A3M0KJ22</accession>
<dbReference type="AlphaFoldDB" id="A0A3M0KJ22"/>
<protein>
    <submittedName>
        <fullName evidence="2">Uncharacterized protein</fullName>
    </submittedName>
</protein>
<evidence type="ECO:0000313" key="2">
    <source>
        <dbReference type="EMBL" id="RMC13252.1"/>
    </source>
</evidence>
<dbReference type="Proteomes" id="UP000269221">
    <property type="component" value="Unassembled WGS sequence"/>
</dbReference>
<name>A0A3M0KJ22_HIRRU</name>
<evidence type="ECO:0000313" key="3">
    <source>
        <dbReference type="Proteomes" id="UP000269221"/>
    </source>
</evidence>
<keyword evidence="3" id="KW-1185">Reference proteome</keyword>
<reference evidence="2 3" key="1">
    <citation type="submission" date="2018-07" db="EMBL/GenBank/DDBJ databases">
        <title>A high quality draft genome assembly of the barn swallow (H. rustica rustica).</title>
        <authorList>
            <person name="Formenti G."/>
            <person name="Chiara M."/>
            <person name="Poveda L."/>
            <person name="Francoijs K.-J."/>
            <person name="Bonisoli-Alquati A."/>
            <person name="Canova L."/>
            <person name="Gianfranceschi L."/>
            <person name="Horner D.S."/>
            <person name="Saino N."/>
        </authorList>
    </citation>
    <scope>NUCLEOTIDE SEQUENCE [LARGE SCALE GENOMIC DNA]</scope>
    <source>
        <strain evidence="2">Chelidonia</strain>
        <tissue evidence="2">Blood</tissue>
    </source>
</reference>
<feature type="region of interest" description="Disordered" evidence="1">
    <location>
        <begin position="137"/>
        <end position="162"/>
    </location>
</feature>
<gene>
    <name evidence="2" type="ORF">DUI87_10786</name>
</gene>
<evidence type="ECO:0000256" key="1">
    <source>
        <dbReference type="SAM" id="MobiDB-lite"/>
    </source>
</evidence>
<feature type="compositionally biased region" description="Polar residues" evidence="1">
    <location>
        <begin position="137"/>
        <end position="146"/>
    </location>
</feature>
<proteinExistence type="predicted"/>
<dbReference type="EMBL" id="QRBI01000106">
    <property type="protein sequence ID" value="RMC13252.1"/>
    <property type="molecule type" value="Genomic_DNA"/>
</dbReference>
<comment type="caution">
    <text evidence="2">The sequence shown here is derived from an EMBL/GenBank/DDBJ whole genome shotgun (WGS) entry which is preliminary data.</text>
</comment>
<organism evidence="2 3">
    <name type="scientific">Hirundo rustica rustica</name>
    <dbReference type="NCBI Taxonomy" id="333673"/>
    <lineage>
        <taxon>Eukaryota</taxon>
        <taxon>Metazoa</taxon>
        <taxon>Chordata</taxon>
        <taxon>Craniata</taxon>
        <taxon>Vertebrata</taxon>
        <taxon>Euteleostomi</taxon>
        <taxon>Archelosauria</taxon>
        <taxon>Archosauria</taxon>
        <taxon>Dinosauria</taxon>
        <taxon>Saurischia</taxon>
        <taxon>Theropoda</taxon>
        <taxon>Coelurosauria</taxon>
        <taxon>Aves</taxon>
        <taxon>Neognathae</taxon>
        <taxon>Neoaves</taxon>
        <taxon>Telluraves</taxon>
        <taxon>Australaves</taxon>
        <taxon>Passeriformes</taxon>
        <taxon>Sylvioidea</taxon>
        <taxon>Hirundinidae</taxon>
        <taxon>Hirundo</taxon>
    </lineage>
</organism>
<sequence>MSPISVRQASHGFQMEMTILEIPSLAKLTGTRMYPADCGMAVFEQLICHHNAEALMLETINHAMKKDARKAINSAANIYQTTAKGNVLLVEKEATKTRHSPQSLQTLARRPTKSQALPIQRAETLWWWFSNDSLMERTSQPENSDSVYPKSGKPTVVQNKAS</sequence>